<dbReference type="RefSeq" id="WP_130285932.1">
    <property type="nucleotide sequence ID" value="NZ_SGXE01000001.1"/>
</dbReference>
<keyword evidence="2" id="KW-1185">Reference proteome</keyword>
<dbReference type="OrthoDB" id="1162803at2"/>
<dbReference type="Proteomes" id="UP000292262">
    <property type="component" value="Unassembled WGS sequence"/>
</dbReference>
<proteinExistence type="predicted"/>
<evidence type="ECO:0000313" key="1">
    <source>
        <dbReference type="EMBL" id="RZT00136.1"/>
    </source>
</evidence>
<name>A0A4Q7PI79_9FLAO</name>
<gene>
    <name evidence="1" type="ORF">EV197_1369</name>
</gene>
<reference evidence="1 2" key="1">
    <citation type="submission" date="2019-02" db="EMBL/GenBank/DDBJ databases">
        <title>Genomic Encyclopedia of Type Strains, Phase IV (KMG-IV): sequencing the most valuable type-strain genomes for metagenomic binning, comparative biology and taxonomic classification.</title>
        <authorList>
            <person name="Goeker M."/>
        </authorList>
    </citation>
    <scope>NUCLEOTIDE SEQUENCE [LARGE SCALE GENOMIC DNA]</scope>
    <source>
        <strain evidence="1 2">DSM 17196</strain>
    </source>
</reference>
<comment type="caution">
    <text evidence="1">The sequence shown here is derived from an EMBL/GenBank/DDBJ whole genome shotgun (WGS) entry which is preliminary data.</text>
</comment>
<dbReference type="Gene3D" id="2.40.30.10">
    <property type="entry name" value="Translation factors"/>
    <property type="match status" value="1"/>
</dbReference>
<accession>A0A4Q7PI79</accession>
<sequence length="117" mass="13433">MDSFKFVSDDAFYIWGRCFSFQGKVLSGEVSKDEEVMIQTKDGLLYAKVDLIIKLSDRKVIETSIKGERIAIGLHKFSKEELNNIEKNFNSEVDKEPLTTEFLGVEYPIHIHISDKT</sequence>
<protein>
    <submittedName>
        <fullName evidence="1">Uncharacterized protein</fullName>
    </submittedName>
</protein>
<organism evidence="1 2">
    <name type="scientific">Aquimarina brevivitae</name>
    <dbReference type="NCBI Taxonomy" id="323412"/>
    <lineage>
        <taxon>Bacteria</taxon>
        <taxon>Pseudomonadati</taxon>
        <taxon>Bacteroidota</taxon>
        <taxon>Flavobacteriia</taxon>
        <taxon>Flavobacteriales</taxon>
        <taxon>Flavobacteriaceae</taxon>
        <taxon>Aquimarina</taxon>
    </lineage>
</organism>
<dbReference type="AlphaFoldDB" id="A0A4Q7PI79"/>
<dbReference type="EMBL" id="SGXE01000001">
    <property type="protein sequence ID" value="RZT00136.1"/>
    <property type="molecule type" value="Genomic_DNA"/>
</dbReference>
<evidence type="ECO:0000313" key="2">
    <source>
        <dbReference type="Proteomes" id="UP000292262"/>
    </source>
</evidence>